<dbReference type="Gene3D" id="3.40.50.720">
    <property type="entry name" value="NAD(P)-binding Rossmann-like Domain"/>
    <property type="match status" value="1"/>
</dbReference>
<proteinExistence type="predicted"/>
<dbReference type="InterPro" id="IPR036291">
    <property type="entry name" value="NAD(P)-bd_dom_sf"/>
</dbReference>
<keyword evidence="1" id="KW-0596">Phosphopantetheine</keyword>
<evidence type="ECO:0000256" key="3">
    <source>
        <dbReference type="SAM" id="MobiDB-lite"/>
    </source>
</evidence>
<accession>A0A066X385</accession>
<dbReference type="GO" id="GO:0044550">
    <property type="term" value="P:secondary metabolite biosynthetic process"/>
    <property type="evidence" value="ECO:0007669"/>
    <property type="project" value="TreeGrafter"/>
</dbReference>
<dbReference type="OrthoDB" id="329835at2759"/>
<dbReference type="PROSITE" id="PS00012">
    <property type="entry name" value="PHOSPHOPANTETHEINE"/>
    <property type="match status" value="1"/>
</dbReference>
<dbReference type="PANTHER" id="PTHR43775">
    <property type="entry name" value="FATTY ACID SYNTHASE"/>
    <property type="match status" value="1"/>
</dbReference>
<dbReference type="EMBL" id="JMSE01001349">
    <property type="protein sequence ID" value="KDN62134.1"/>
    <property type="molecule type" value="Genomic_DNA"/>
</dbReference>
<evidence type="ECO:0000256" key="1">
    <source>
        <dbReference type="ARBA" id="ARBA00022450"/>
    </source>
</evidence>
<dbReference type="InterPro" id="IPR050091">
    <property type="entry name" value="PKS_NRPS_Biosynth_Enz"/>
</dbReference>
<dbReference type="HOGENOM" id="CLU_000022_38_1_1"/>
<dbReference type="InterPro" id="IPR036736">
    <property type="entry name" value="ACP-like_sf"/>
</dbReference>
<comment type="caution">
    <text evidence="5">The sequence shown here is derived from an EMBL/GenBank/DDBJ whole genome shotgun (WGS) entry which is preliminary data.</text>
</comment>
<dbReference type="GO" id="GO:0006633">
    <property type="term" value="P:fatty acid biosynthetic process"/>
    <property type="evidence" value="ECO:0007669"/>
    <property type="project" value="TreeGrafter"/>
</dbReference>
<feature type="domain" description="Ketoreductase (KR)" evidence="4">
    <location>
        <begin position="5"/>
        <end position="61"/>
    </location>
</feature>
<protein>
    <recommendedName>
        <fullName evidence="4">Ketoreductase (KR) domain-containing protein</fullName>
    </recommendedName>
</protein>
<dbReference type="STRING" id="1173701.A0A066X385"/>
<dbReference type="GO" id="GO:0004312">
    <property type="term" value="F:fatty acid synthase activity"/>
    <property type="evidence" value="ECO:0007669"/>
    <property type="project" value="TreeGrafter"/>
</dbReference>
<evidence type="ECO:0000313" key="5">
    <source>
        <dbReference type="EMBL" id="KDN62134.1"/>
    </source>
</evidence>
<dbReference type="InterPro" id="IPR013968">
    <property type="entry name" value="PKS_KR"/>
</dbReference>
<gene>
    <name evidence="5" type="ORF">CSUB01_12500</name>
</gene>
<feature type="region of interest" description="Disordered" evidence="3">
    <location>
        <begin position="159"/>
        <end position="184"/>
    </location>
</feature>
<evidence type="ECO:0000259" key="4">
    <source>
        <dbReference type="Pfam" id="PF08659"/>
    </source>
</evidence>
<reference evidence="6" key="1">
    <citation type="journal article" date="2014" name="Genome Announc.">
        <title>Draft genome sequence of Colletotrichum sublineola, a destructive pathogen of cultivated sorghum.</title>
        <authorList>
            <person name="Baroncelli R."/>
            <person name="Sanz-Martin J.M."/>
            <person name="Rech G.E."/>
            <person name="Sukno S.A."/>
            <person name="Thon M.R."/>
        </authorList>
    </citation>
    <scope>NUCLEOTIDE SEQUENCE [LARGE SCALE GENOMIC DNA]</scope>
    <source>
        <strain evidence="6">TX430BB</strain>
    </source>
</reference>
<dbReference type="AlphaFoldDB" id="A0A066X385"/>
<dbReference type="PANTHER" id="PTHR43775:SF37">
    <property type="entry name" value="SI:DKEY-61P9.11"/>
    <property type="match status" value="1"/>
</dbReference>
<sequence length="295" mass="31556">MAAAATADDVDFFVMLSSLVGVMGGAGQANYAADSALQDALAQHRRALGKHAATIDLGMVKSLGYVAENSGAGHGVTERLARIGYQALHEEEVMHLIEKAIDLAPWLSPSPNLSRISPGGVVVTGINAFKGAHWTEARWIQEPRFAGLKYREEDGEALRSSSSAGWRKQQGLDCSGGDKEENDARGELGRAVSFDEAVAIVLREMTHKLVRMFGLAEDNDDGVTASKSLSSIGVDSLVAIELRNWISSRPKLGDGLELLLGELEPEGEGPRAGVRVGFVGARGQTCRHQLAWRLL</sequence>
<dbReference type="SUPFAM" id="SSF47336">
    <property type="entry name" value="ACP-like"/>
    <property type="match status" value="1"/>
</dbReference>
<dbReference type="SUPFAM" id="SSF51735">
    <property type="entry name" value="NAD(P)-binding Rossmann-fold domains"/>
    <property type="match status" value="1"/>
</dbReference>
<name>A0A066X385_COLSU</name>
<keyword evidence="2" id="KW-0597">Phosphoprotein</keyword>
<evidence type="ECO:0000313" key="6">
    <source>
        <dbReference type="Proteomes" id="UP000027238"/>
    </source>
</evidence>
<dbReference type="InterPro" id="IPR006162">
    <property type="entry name" value="Ppantetheine_attach_site"/>
</dbReference>
<dbReference type="eggNOG" id="KOG1202">
    <property type="taxonomic scope" value="Eukaryota"/>
</dbReference>
<organism evidence="5 6">
    <name type="scientific">Colletotrichum sublineola</name>
    <name type="common">Sorghum anthracnose fungus</name>
    <dbReference type="NCBI Taxonomy" id="1173701"/>
    <lineage>
        <taxon>Eukaryota</taxon>
        <taxon>Fungi</taxon>
        <taxon>Dikarya</taxon>
        <taxon>Ascomycota</taxon>
        <taxon>Pezizomycotina</taxon>
        <taxon>Sordariomycetes</taxon>
        <taxon>Hypocreomycetidae</taxon>
        <taxon>Glomerellales</taxon>
        <taxon>Glomerellaceae</taxon>
        <taxon>Colletotrichum</taxon>
        <taxon>Colletotrichum graminicola species complex</taxon>
    </lineage>
</organism>
<dbReference type="OMA" id="NMRQAEC"/>
<keyword evidence="6" id="KW-1185">Reference proteome</keyword>
<dbReference type="Proteomes" id="UP000027238">
    <property type="component" value="Unassembled WGS sequence"/>
</dbReference>
<evidence type="ECO:0000256" key="2">
    <source>
        <dbReference type="ARBA" id="ARBA00022553"/>
    </source>
</evidence>
<dbReference type="Pfam" id="PF08659">
    <property type="entry name" value="KR"/>
    <property type="match status" value="1"/>
</dbReference>